<evidence type="ECO:0000313" key="1">
    <source>
        <dbReference type="EMBL" id="KAH7839701.1"/>
    </source>
</evidence>
<protein>
    <submittedName>
        <fullName evidence="1">Uncharacterized protein</fullName>
    </submittedName>
</protein>
<evidence type="ECO:0000313" key="2">
    <source>
        <dbReference type="Proteomes" id="UP000828048"/>
    </source>
</evidence>
<dbReference type="EMBL" id="CM037160">
    <property type="protein sequence ID" value="KAH7839701.1"/>
    <property type="molecule type" value="Genomic_DNA"/>
</dbReference>
<accession>A0ACB7XH51</accession>
<reference evidence="1 2" key="1">
    <citation type="journal article" date="2021" name="Hortic Res">
        <title>High-quality reference genome and annotation aids understanding of berry development for evergreen blueberry (Vaccinium darrowii).</title>
        <authorList>
            <person name="Yu J."/>
            <person name="Hulse-Kemp A.M."/>
            <person name="Babiker E."/>
            <person name="Staton M."/>
        </authorList>
    </citation>
    <scope>NUCLEOTIDE SEQUENCE [LARGE SCALE GENOMIC DNA]</scope>
    <source>
        <strain evidence="2">cv. NJ 8807/NJ 8810</strain>
        <tissue evidence="1">Young leaf</tissue>
    </source>
</reference>
<proteinExistence type="predicted"/>
<comment type="caution">
    <text evidence="1">The sequence shown here is derived from an EMBL/GenBank/DDBJ whole genome shotgun (WGS) entry which is preliminary data.</text>
</comment>
<organism evidence="1 2">
    <name type="scientific">Vaccinium darrowii</name>
    <dbReference type="NCBI Taxonomy" id="229202"/>
    <lineage>
        <taxon>Eukaryota</taxon>
        <taxon>Viridiplantae</taxon>
        <taxon>Streptophyta</taxon>
        <taxon>Embryophyta</taxon>
        <taxon>Tracheophyta</taxon>
        <taxon>Spermatophyta</taxon>
        <taxon>Magnoliopsida</taxon>
        <taxon>eudicotyledons</taxon>
        <taxon>Gunneridae</taxon>
        <taxon>Pentapetalae</taxon>
        <taxon>asterids</taxon>
        <taxon>Ericales</taxon>
        <taxon>Ericaceae</taxon>
        <taxon>Vaccinioideae</taxon>
        <taxon>Vaccinieae</taxon>
        <taxon>Vaccinium</taxon>
    </lineage>
</organism>
<sequence>MEEMWSVYDSMVVESGYKYDCLKFKEVLKESKEYLLKLNTEKRLEIIRELLKNPNFDGTDVYYLTMIEIQEDTSYKPPLVGPQKPRSCKIRFVMSGRRPTEPIREEGKAARKTDETGRKRSRGSSSDCEFDEEDEKVRVNKKKKKVNNLVITENIPDLPSDLKERIKNLGGTEASLVIQKGLYATDVSSGHGRLSLPWLQIKDKEFLSEKEKDFLDRKRDVVPEMEARLIGENGKEHEMAIRVWNGVPNLVKGWNGVVIDHGLGLGRIVQLWSFRVEGKLWFALVKLGISKKSKEKLRIS</sequence>
<gene>
    <name evidence="1" type="ORF">Vadar_007547</name>
</gene>
<dbReference type="Proteomes" id="UP000828048">
    <property type="component" value="Chromosome 10"/>
</dbReference>
<keyword evidence="2" id="KW-1185">Reference proteome</keyword>
<name>A0ACB7XH51_9ERIC</name>